<dbReference type="Pfam" id="PF00574">
    <property type="entry name" value="CLP_protease"/>
    <property type="match status" value="1"/>
</dbReference>
<dbReference type="InterPro" id="IPR029045">
    <property type="entry name" value="ClpP/crotonase-like_dom_sf"/>
</dbReference>
<proteinExistence type="inferred from homology"/>
<dbReference type="Gene3D" id="3.90.226.10">
    <property type="entry name" value="2-enoyl-CoA Hydratase, Chain A, domain 1"/>
    <property type="match status" value="1"/>
</dbReference>
<evidence type="ECO:0000313" key="7">
    <source>
        <dbReference type="EMBL" id="QNO13336.1"/>
    </source>
</evidence>
<evidence type="ECO:0000256" key="4">
    <source>
        <dbReference type="ARBA" id="ARBA00022801"/>
    </source>
</evidence>
<dbReference type="InterPro" id="IPR001907">
    <property type="entry name" value="ClpP"/>
</dbReference>
<dbReference type="RefSeq" id="WP_213167010.1">
    <property type="nucleotide sequence ID" value="NZ_CP058559.1"/>
</dbReference>
<dbReference type="EMBL" id="CP058559">
    <property type="protein sequence ID" value="QNO13336.1"/>
    <property type="molecule type" value="Genomic_DNA"/>
</dbReference>
<evidence type="ECO:0000256" key="3">
    <source>
        <dbReference type="ARBA" id="ARBA00022670"/>
    </source>
</evidence>
<dbReference type="GO" id="GO:0004176">
    <property type="term" value="F:ATP-dependent peptidase activity"/>
    <property type="evidence" value="ECO:0007669"/>
    <property type="project" value="InterPro"/>
</dbReference>
<dbReference type="GO" id="GO:0051117">
    <property type="term" value="F:ATPase binding"/>
    <property type="evidence" value="ECO:0007669"/>
    <property type="project" value="TreeGrafter"/>
</dbReference>
<dbReference type="InterPro" id="IPR023562">
    <property type="entry name" value="ClpP/TepA"/>
</dbReference>
<dbReference type="SUPFAM" id="SSF52096">
    <property type="entry name" value="ClpP/crotonase"/>
    <property type="match status" value="1"/>
</dbReference>
<evidence type="ECO:0000256" key="1">
    <source>
        <dbReference type="ARBA" id="ARBA00007039"/>
    </source>
</evidence>
<sequence length="238" mass="27023">MKFWNWVKNEEGRTLYLDGYIAQESWWDDEVSPREFKAELEEADDDITLWINSPGGDVFAASQIYTMLKEYKGKVTVKIDGIAASAASVIAMAGDKVYMSPTAMLMIHNPSTIVWGEASDMKRGIEILSEVKEGIINAYETKTGLLRNKISQMMDRETWMSAGKALELKFCDEVLYQESVASENVTASFIFDKVTVTNNFLGKFQRVKPMQSKESKETEPTEKGTEYKHLAKRLELLK</sequence>
<dbReference type="PANTHER" id="PTHR10381:SF70">
    <property type="entry name" value="ATP-DEPENDENT CLP PROTEASE PROTEOLYTIC SUBUNIT"/>
    <property type="match status" value="1"/>
</dbReference>
<dbReference type="NCBIfam" id="NF045542">
    <property type="entry name" value="Clp_rel_HeadMat"/>
    <property type="match status" value="1"/>
</dbReference>
<accession>A0A7G9W3S4</accession>
<keyword evidence="5" id="KW-0720">Serine protease</keyword>
<keyword evidence="2" id="KW-0963">Cytoplasm</keyword>
<gene>
    <name evidence="7" type="ORF">HYG86_00360</name>
</gene>
<name>A0A7G9W3S4_ALKCA</name>
<evidence type="ECO:0000313" key="8">
    <source>
        <dbReference type="Proteomes" id="UP000516160"/>
    </source>
</evidence>
<protein>
    <recommendedName>
        <fullName evidence="6">ATP-dependent Clp protease proteolytic subunit</fullName>
    </recommendedName>
</protein>
<dbReference type="GO" id="GO:0009368">
    <property type="term" value="C:endopeptidase Clp complex"/>
    <property type="evidence" value="ECO:0007669"/>
    <property type="project" value="TreeGrafter"/>
</dbReference>
<comment type="similarity">
    <text evidence="1 6">Belongs to the peptidase S14 family.</text>
</comment>
<keyword evidence="3 7" id="KW-0645">Protease</keyword>
<keyword evidence="8" id="KW-1185">Reference proteome</keyword>
<keyword evidence="4" id="KW-0378">Hydrolase</keyword>
<dbReference type="GO" id="GO:0006515">
    <property type="term" value="P:protein quality control for misfolded or incompletely synthesized proteins"/>
    <property type="evidence" value="ECO:0007669"/>
    <property type="project" value="TreeGrafter"/>
</dbReference>
<dbReference type="AlphaFoldDB" id="A0A7G9W3S4"/>
<dbReference type="CDD" id="cd07016">
    <property type="entry name" value="S14_ClpP_1"/>
    <property type="match status" value="1"/>
</dbReference>
<dbReference type="PANTHER" id="PTHR10381">
    <property type="entry name" value="ATP-DEPENDENT CLP PROTEASE PROTEOLYTIC SUBUNIT"/>
    <property type="match status" value="1"/>
</dbReference>
<dbReference type="GO" id="GO:0004252">
    <property type="term" value="F:serine-type endopeptidase activity"/>
    <property type="evidence" value="ECO:0007669"/>
    <property type="project" value="InterPro"/>
</dbReference>
<evidence type="ECO:0000256" key="2">
    <source>
        <dbReference type="ARBA" id="ARBA00022490"/>
    </source>
</evidence>
<evidence type="ECO:0000256" key="5">
    <source>
        <dbReference type="ARBA" id="ARBA00022825"/>
    </source>
</evidence>
<dbReference type="PRINTS" id="PR00127">
    <property type="entry name" value="CLPPROTEASEP"/>
</dbReference>
<reference evidence="7 8" key="1">
    <citation type="submission" date="2020-07" db="EMBL/GenBank/DDBJ databases">
        <title>Alkalicella. sp. LB2 genome.</title>
        <authorList>
            <person name="Postec A."/>
            <person name="Quemeneur M."/>
        </authorList>
    </citation>
    <scope>NUCLEOTIDE SEQUENCE [LARGE SCALE GENOMIC DNA]</scope>
    <source>
        <strain evidence="7 8">LB2</strain>
    </source>
</reference>
<dbReference type="Proteomes" id="UP000516160">
    <property type="component" value="Chromosome"/>
</dbReference>
<organism evidence="7 8">
    <name type="scientific">Alkalicella caledoniensis</name>
    <dbReference type="NCBI Taxonomy" id="2731377"/>
    <lineage>
        <taxon>Bacteria</taxon>
        <taxon>Bacillati</taxon>
        <taxon>Bacillota</taxon>
        <taxon>Clostridia</taxon>
        <taxon>Eubacteriales</taxon>
        <taxon>Proteinivoracaceae</taxon>
        <taxon>Alkalicella</taxon>
    </lineage>
</organism>
<dbReference type="KEGG" id="acae:HYG86_00360"/>
<evidence type="ECO:0000256" key="6">
    <source>
        <dbReference type="RuleBase" id="RU003567"/>
    </source>
</evidence>